<reference evidence="2" key="2">
    <citation type="journal article" date="2010" name="Genome Res.">
        <title>Population genomic sequencing of Coccidioides fungi reveals recent hybridization and transposon control.</title>
        <authorList>
            <person name="Neafsey D.E."/>
            <person name="Barker B.M."/>
            <person name="Sharpton T.J."/>
            <person name="Stajich J.E."/>
            <person name="Park D.J."/>
            <person name="Whiston E."/>
            <person name="Hung C.-Y."/>
            <person name="McMahan C."/>
            <person name="White J."/>
            <person name="Sykes S."/>
            <person name="Heiman D."/>
            <person name="Young S."/>
            <person name="Zeng Q."/>
            <person name="Abouelleil A."/>
            <person name="Aftuck L."/>
            <person name="Bessette D."/>
            <person name="Brown A."/>
            <person name="FitzGerald M."/>
            <person name="Lui A."/>
            <person name="Macdonald J.P."/>
            <person name="Priest M."/>
            <person name="Orbach M.J."/>
            <person name="Galgiani J.N."/>
            <person name="Kirkland T.N."/>
            <person name="Cole G.T."/>
            <person name="Birren B.W."/>
            <person name="Henn M.R."/>
            <person name="Taylor J.W."/>
            <person name="Rounsley S.D."/>
        </authorList>
    </citation>
    <scope>GENOME REANNOTATION</scope>
    <source>
        <strain evidence="2">RS</strain>
    </source>
</reference>
<gene>
    <name evidence="1" type="ORF">CIMG_13081</name>
</gene>
<dbReference type="Proteomes" id="UP000001261">
    <property type="component" value="Unassembled WGS sequence"/>
</dbReference>
<organism evidence="1 2">
    <name type="scientific">Coccidioides immitis (strain RS)</name>
    <name type="common">Valley fever fungus</name>
    <dbReference type="NCBI Taxonomy" id="246410"/>
    <lineage>
        <taxon>Eukaryota</taxon>
        <taxon>Fungi</taxon>
        <taxon>Dikarya</taxon>
        <taxon>Ascomycota</taxon>
        <taxon>Pezizomycotina</taxon>
        <taxon>Eurotiomycetes</taxon>
        <taxon>Eurotiomycetidae</taxon>
        <taxon>Onygenales</taxon>
        <taxon>Onygenaceae</taxon>
        <taxon>Coccidioides</taxon>
    </lineage>
</organism>
<dbReference type="VEuPathDB" id="FungiDB:CIMG_13081"/>
<dbReference type="InParanoid" id="A0A0D8JUL9"/>
<dbReference type="AlphaFoldDB" id="A0A0D8JUL9"/>
<accession>A0A0D8JUL9</accession>
<name>A0A0D8JUL9_COCIM</name>
<keyword evidence="2" id="KW-1185">Reference proteome</keyword>
<evidence type="ECO:0000313" key="2">
    <source>
        <dbReference type="Proteomes" id="UP000001261"/>
    </source>
</evidence>
<sequence length="171" mass="19153">MLEADEGHKLWGGKRGWNAQEVASFIYSTSILRLFAANTSLRPIEINSQDQQAIQHRDRDLVKEFSSKVGVHVSLWSVNTPVPRGKVVLKVAIKIDTMNRWMSDFIVQFPGSAGIWSSLPGVGKPEFQIHRALPDWLGRKEFTLADAWETSGKHLATNTRIQGCRNGINGE</sequence>
<dbReference type="RefSeq" id="XP_004445407.1">
    <property type="nucleotide sequence ID" value="XM_004445350.1"/>
</dbReference>
<dbReference type="EMBL" id="GG704912">
    <property type="protein sequence ID" value="KJF60621.1"/>
    <property type="molecule type" value="Genomic_DNA"/>
</dbReference>
<evidence type="ECO:0000313" key="1">
    <source>
        <dbReference type="EMBL" id="KJF60621.1"/>
    </source>
</evidence>
<dbReference type="KEGG" id="cim:CIMG_13081"/>
<reference evidence="2" key="1">
    <citation type="journal article" date="2009" name="Genome Res.">
        <title>Comparative genomic analyses of the human fungal pathogens Coccidioides and their relatives.</title>
        <authorList>
            <person name="Sharpton T.J."/>
            <person name="Stajich J.E."/>
            <person name="Rounsley S.D."/>
            <person name="Gardner M.J."/>
            <person name="Wortman J.R."/>
            <person name="Jordar V.S."/>
            <person name="Maiti R."/>
            <person name="Kodira C.D."/>
            <person name="Neafsey D.E."/>
            <person name="Zeng Q."/>
            <person name="Hung C.-Y."/>
            <person name="McMahan C."/>
            <person name="Muszewska A."/>
            <person name="Grynberg M."/>
            <person name="Mandel M.A."/>
            <person name="Kellner E.M."/>
            <person name="Barker B.M."/>
            <person name="Galgiani J.N."/>
            <person name="Orbach M.J."/>
            <person name="Kirkland T.N."/>
            <person name="Cole G.T."/>
            <person name="Henn M.R."/>
            <person name="Birren B.W."/>
            <person name="Taylor J.W."/>
        </authorList>
    </citation>
    <scope>NUCLEOTIDE SEQUENCE [LARGE SCALE GENOMIC DNA]</scope>
    <source>
        <strain evidence="2">RS</strain>
    </source>
</reference>
<protein>
    <submittedName>
        <fullName evidence="1">Uncharacterized protein</fullName>
    </submittedName>
</protein>
<dbReference type="GeneID" id="24164708"/>
<proteinExistence type="predicted"/>